<feature type="signal peptide" evidence="2">
    <location>
        <begin position="1"/>
        <end position="19"/>
    </location>
</feature>
<keyword evidence="5" id="KW-1185">Reference proteome</keyword>
<evidence type="ECO:0000313" key="5">
    <source>
        <dbReference type="Proteomes" id="UP001204445"/>
    </source>
</evidence>
<evidence type="ECO:0000256" key="1">
    <source>
        <dbReference type="SAM" id="MobiDB-lite"/>
    </source>
</evidence>
<feature type="domain" description="DUF4124" evidence="3">
    <location>
        <begin position="8"/>
        <end position="39"/>
    </location>
</feature>
<dbReference type="EMBL" id="JANUCT010000022">
    <property type="protein sequence ID" value="MCS3904434.1"/>
    <property type="molecule type" value="Genomic_DNA"/>
</dbReference>
<comment type="caution">
    <text evidence="4">The sequence shown here is derived from an EMBL/GenBank/DDBJ whole genome shotgun (WGS) entry which is preliminary data.</text>
</comment>
<dbReference type="Proteomes" id="UP001204445">
    <property type="component" value="Unassembled WGS sequence"/>
</dbReference>
<name>A0AAE3L1Q8_9GAMM</name>
<dbReference type="AlphaFoldDB" id="A0AAE3L1Q8"/>
<feature type="chain" id="PRO_5041952690" description="DUF4124 domain-containing protein" evidence="2">
    <location>
        <begin position="20"/>
        <end position="203"/>
    </location>
</feature>
<gene>
    <name evidence="4" type="ORF">J2T55_002470</name>
</gene>
<keyword evidence="2" id="KW-0732">Signal</keyword>
<sequence length="203" mass="22060">MMRSGIVLLLLLVMVPASARMYQWSDPDSGRTHFSGEPPAWYRSDANGPRVFVFDRGQLVDDTGVSVNAERRRALRQQALVKAADDQEAARRRAEESAALQAEFAAGNTALPPLLPQAAAEPAAEAGMIEAAPEEIQLTEEQVNELRDLVADWEARNEAANQQQVQGVIEPGSSPPATDADTPSTPPISREELLRYLDSQAAE</sequence>
<proteinExistence type="predicted"/>
<protein>
    <recommendedName>
        <fullName evidence="3">DUF4124 domain-containing protein</fullName>
    </recommendedName>
</protein>
<reference evidence="4" key="1">
    <citation type="submission" date="2022-08" db="EMBL/GenBank/DDBJ databases">
        <title>Genomic Encyclopedia of Type Strains, Phase III (KMG-III): the genomes of soil and plant-associated and newly described type strains.</title>
        <authorList>
            <person name="Whitman W."/>
        </authorList>
    </citation>
    <scope>NUCLEOTIDE SEQUENCE</scope>
    <source>
        <strain evidence="4">HMT 1</strain>
    </source>
</reference>
<dbReference type="Pfam" id="PF13511">
    <property type="entry name" value="DUF4124"/>
    <property type="match status" value="1"/>
</dbReference>
<evidence type="ECO:0000259" key="3">
    <source>
        <dbReference type="Pfam" id="PF13511"/>
    </source>
</evidence>
<evidence type="ECO:0000256" key="2">
    <source>
        <dbReference type="SAM" id="SignalP"/>
    </source>
</evidence>
<accession>A0AAE3L1Q8</accession>
<organism evidence="4 5">
    <name type="scientific">Methylohalomonas lacus</name>
    <dbReference type="NCBI Taxonomy" id="398773"/>
    <lineage>
        <taxon>Bacteria</taxon>
        <taxon>Pseudomonadati</taxon>
        <taxon>Pseudomonadota</taxon>
        <taxon>Gammaproteobacteria</taxon>
        <taxon>Methylohalomonadales</taxon>
        <taxon>Methylohalomonadaceae</taxon>
        <taxon>Methylohalomonas</taxon>
    </lineage>
</organism>
<dbReference type="InterPro" id="IPR025392">
    <property type="entry name" value="DUF4124"/>
</dbReference>
<evidence type="ECO:0000313" key="4">
    <source>
        <dbReference type="EMBL" id="MCS3904434.1"/>
    </source>
</evidence>
<feature type="region of interest" description="Disordered" evidence="1">
    <location>
        <begin position="159"/>
        <end position="190"/>
    </location>
</feature>